<organism evidence="2 3">
    <name type="scientific">Phytophthora rubi</name>
    <dbReference type="NCBI Taxonomy" id="129364"/>
    <lineage>
        <taxon>Eukaryota</taxon>
        <taxon>Sar</taxon>
        <taxon>Stramenopiles</taxon>
        <taxon>Oomycota</taxon>
        <taxon>Peronosporomycetes</taxon>
        <taxon>Peronosporales</taxon>
        <taxon>Peronosporaceae</taxon>
        <taxon>Phytophthora</taxon>
    </lineage>
</organism>
<dbReference type="GO" id="GO:0003677">
    <property type="term" value="F:DNA binding"/>
    <property type="evidence" value="ECO:0007669"/>
    <property type="project" value="InterPro"/>
</dbReference>
<name>A0A6A4G1S1_9STRA</name>
<gene>
    <name evidence="2" type="ORF">PR003_g3126</name>
</gene>
<sequence length="356" mass="38024">MGPAAVKKDNFTQWSTLQKMLGLVFDTSASTVAMPAPKIAKVQGLVAHAFHAAWISRGQLRSLLGSPRHVATCGRLAQAFLQCLRAGENALHRLARVTIMAPMWDDLVWWCHILSNPSLNGVPLEYFAAFPEPDLTVTTDASDEGLCAIVPLYGGVLCLAFFFLLRCSETTATSATKFEWFTLNGSDVAVADANGKTTTDPGTVTAFCSRLRGPKTNQSGKPVTRLLTSSRHIFIGPVLGALLLFQARSDLQPGIPAAVFVGADGIPTCETAARIARAIKAGARAVGEDPTRFGTHSLRAGGATNMYRAEIDALTIQLHGSWASAAFKLYTRLYRESGESVSAKIVSGSRASTVLQ</sequence>
<dbReference type="PANTHER" id="PTHR34605:SF3">
    <property type="entry name" value="P CELL-TYPE AGGLUTINATION PROTEIN MAP4-LIKE-RELATED"/>
    <property type="match status" value="1"/>
</dbReference>
<dbReference type="EMBL" id="QXFT01000105">
    <property type="protein sequence ID" value="KAE9354896.1"/>
    <property type="molecule type" value="Genomic_DNA"/>
</dbReference>
<evidence type="ECO:0008006" key="4">
    <source>
        <dbReference type="Google" id="ProtNLM"/>
    </source>
</evidence>
<dbReference type="InterPro" id="IPR011010">
    <property type="entry name" value="DNA_brk_join_enz"/>
</dbReference>
<dbReference type="Proteomes" id="UP000434957">
    <property type="component" value="Unassembled WGS sequence"/>
</dbReference>
<accession>A0A6A4G1S1</accession>
<proteinExistence type="predicted"/>
<dbReference type="PANTHER" id="PTHR34605">
    <property type="entry name" value="PHAGE_INTEGRASE DOMAIN-CONTAINING PROTEIN"/>
    <property type="match status" value="1"/>
</dbReference>
<dbReference type="GO" id="GO:0015074">
    <property type="term" value="P:DNA integration"/>
    <property type="evidence" value="ECO:0007669"/>
    <property type="project" value="InterPro"/>
</dbReference>
<evidence type="ECO:0000313" key="2">
    <source>
        <dbReference type="EMBL" id="KAE9354896.1"/>
    </source>
</evidence>
<dbReference type="AlphaFoldDB" id="A0A6A4G1S1"/>
<dbReference type="InterPro" id="IPR013762">
    <property type="entry name" value="Integrase-like_cat_sf"/>
</dbReference>
<dbReference type="Gene3D" id="1.10.443.10">
    <property type="entry name" value="Intergrase catalytic core"/>
    <property type="match status" value="1"/>
</dbReference>
<comment type="caution">
    <text evidence="2">The sequence shown here is derived from an EMBL/GenBank/DDBJ whole genome shotgun (WGS) entry which is preliminary data.</text>
</comment>
<reference evidence="2 3" key="1">
    <citation type="submission" date="2018-08" db="EMBL/GenBank/DDBJ databases">
        <title>Genomic investigation of the strawberry pathogen Phytophthora fragariae indicates pathogenicity is determined by transcriptional variation in three key races.</title>
        <authorList>
            <person name="Adams T.M."/>
            <person name="Armitage A.D."/>
            <person name="Sobczyk M.K."/>
            <person name="Bates H.J."/>
            <person name="Dunwell J.M."/>
            <person name="Nellist C.F."/>
            <person name="Harrison R.J."/>
        </authorList>
    </citation>
    <scope>NUCLEOTIDE SEQUENCE [LARGE SCALE GENOMIC DNA]</scope>
    <source>
        <strain evidence="2 3">SCRP333</strain>
    </source>
</reference>
<dbReference type="GO" id="GO:0006310">
    <property type="term" value="P:DNA recombination"/>
    <property type="evidence" value="ECO:0007669"/>
    <property type="project" value="UniProtKB-KW"/>
</dbReference>
<keyword evidence="3" id="KW-1185">Reference proteome</keyword>
<evidence type="ECO:0000313" key="3">
    <source>
        <dbReference type="Proteomes" id="UP000434957"/>
    </source>
</evidence>
<keyword evidence="1" id="KW-0233">DNA recombination</keyword>
<evidence type="ECO:0000256" key="1">
    <source>
        <dbReference type="ARBA" id="ARBA00023172"/>
    </source>
</evidence>
<dbReference type="SUPFAM" id="SSF56349">
    <property type="entry name" value="DNA breaking-rejoining enzymes"/>
    <property type="match status" value="1"/>
</dbReference>
<dbReference type="InterPro" id="IPR052925">
    <property type="entry name" value="Phage_Integrase-like_Recomb"/>
</dbReference>
<protein>
    <recommendedName>
        <fullName evidence="4">Tyr recombinase domain-containing protein</fullName>
    </recommendedName>
</protein>